<dbReference type="SUPFAM" id="SSF50939">
    <property type="entry name" value="Sialidases"/>
    <property type="match status" value="1"/>
</dbReference>
<name>A0A2Z3JKN3_9DEIO</name>
<dbReference type="InterPro" id="IPR015943">
    <property type="entry name" value="WD40/YVTN_repeat-like_dom_sf"/>
</dbReference>
<organism evidence="1 2">
    <name type="scientific">Deinococcus irradiatisoli</name>
    <dbReference type="NCBI Taxonomy" id="2202254"/>
    <lineage>
        <taxon>Bacteria</taxon>
        <taxon>Thermotogati</taxon>
        <taxon>Deinococcota</taxon>
        <taxon>Deinococci</taxon>
        <taxon>Deinococcales</taxon>
        <taxon>Deinococcaceae</taxon>
        <taxon>Deinococcus</taxon>
    </lineage>
</organism>
<dbReference type="InterPro" id="IPR036278">
    <property type="entry name" value="Sialidase_sf"/>
</dbReference>
<dbReference type="EMBL" id="CP029494">
    <property type="protein sequence ID" value="AWN22478.1"/>
    <property type="molecule type" value="Genomic_DNA"/>
</dbReference>
<dbReference type="AlphaFoldDB" id="A0A2Z3JKN3"/>
<dbReference type="KEGG" id="dez:DKM44_03860"/>
<evidence type="ECO:0000313" key="2">
    <source>
        <dbReference type="Proteomes" id="UP000245368"/>
    </source>
</evidence>
<protein>
    <recommendedName>
        <fullName evidence="3">Exo-alpha-sialidase</fullName>
    </recommendedName>
</protein>
<evidence type="ECO:0008006" key="3">
    <source>
        <dbReference type="Google" id="ProtNLM"/>
    </source>
</evidence>
<dbReference type="Proteomes" id="UP000245368">
    <property type="component" value="Chromosome"/>
</dbReference>
<accession>A0A2Z3JKN3</accession>
<dbReference type="Gene3D" id="2.130.10.10">
    <property type="entry name" value="YVTN repeat-like/Quinoprotein amine dehydrogenase"/>
    <property type="match status" value="1"/>
</dbReference>
<gene>
    <name evidence="1" type="ORF">DKM44_03860</name>
</gene>
<proteinExistence type="predicted"/>
<sequence length="456" mass="48303">MVSESQDGKIARLTKALETALDSAGNLKQMGGGYGLATVLPGPKAYPVGALLPEPVYLPNAGAPVAHVPDSLGPDGNTLYGHTVGAGGAMTKLWSSADGLGTITYGADLSTLTGPNALLAGEIIGCVVKTWQGVFVTVVNTSGTESGGIYYSTSFSSGFTRVKTTGVSLPKMPMTVHHGKNALYSIYIVGEYSQVTNYLSQFFISIDGGATWTALQPSMRTIVAPGINSHCHASCVDRRSGRIYLSFGDGNNRGFYYSDDLGATWTEAPDPVSMLASASGWQPANSVTAGDKTNGYQQPTMLIPVDAGIITQPDTLMAASLQIIRRDTGSPQNEVWRHEYLHTIQYRRQAFQAFAKGPYATYNGGAEIYLQSNRNGAASGNTSAGHEMWIVGTGDNGRSWHNLATIKHPTASSLSMADGIVGVDNLGYMYAYVGLGTTPYIAKFKRGGTDGLTWQY</sequence>
<evidence type="ECO:0000313" key="1">
    <source>
        <dbReference type="EMBL" id="AWN22478.1"/>
    </source>
</evidence>
<dbReference type="CDD" id="cd15482">
    <property type="entry name" value="Sialidase_non-viral"/>
    <property type="match status" value="1"/>
</dbReference>
<keyword evidence="2" id="KW-1185">Reference proteome</keyword>
<reference evidence="1 2" key="1">
    <citation type="submission" date="2018-05" db="EMBL/GenBank/DDBJ databases">
        <title>Complete Genome Sequence of Deinococcus sp. strain 17bor-2.</title>
        <authorList>
            <person name="Srinivasan S."/>
        </authorList>
    </citation>
    <scope>NUCLEOTIDE SEQUENCE [LARGE SCALE GENOMIC DNA]</scope>
    <source>
        <strain evidence="1 2">17bor-2</strain>
    </source>
</reference>